<protein>
    <submittedName>
        <fullName evidence="2">Uncharacterized protein</fullName>
    </submittedName>
</protein>
<keyword evidence="3" id="KW-1185">Reference proteome</keyword>
<reference evidence="2" key="1">
    <citation type="submission" date="2022-03" db="EMBL/GenBank/DDBJ databases">
        <authorList>
            <person name="Alioto T."/>
            <person name="Alioto T."/>
            <person name="Gomez Garrido J."/>
        </authorList>
    </citation>
    <scope>NUCLEOTIDE SEQUENCE</scope>
</reference>
<sequence>MDIGTLPRVTPLRRPTKMAPMQEDSELASEESEQEDPRCPAEQRLTSRTFTLTDCEAVLRRSSPETRPEKVPPSKADIQNMLKEMKSFFATALIGEDLAVMTARVQALEDNGNITRGKQEDMEAEENRLKQANLSMEGRLAVLEDSKRQQNLQVRSVLEDITTTKVPYYQRKMLSSMLSLAKAKAMQLDYHYRVPISTKAPAGGTGLTDPKQHPFADTDHLMGTYCYSMGRKRGSAFLPQIATRS</sequence>
<dbReference type="AlphaFoldDB" id="A0AAD1R7P3"/>
<feature type="compositionally biased region" description="Acidic residues" evidence="1">
    <location>
        <begin position="23"/>
        <end position="34"/>
    </location>
</feature>
<evidence type="ECO:0000256" key="1">
    <source>
        <dbReference type="SAM" id="MobiDB-lite"/>
    </source>
</evidence>
<accession>A0AAD1R7P3</accession>
<dbReference type="EMBL" id="OW240912">
    <property type="protein sequence ID" value="CAH2225511.1"/>
    <property type="molecule type" value="Genomic_DNA"/>
</dbReference>
<evidence type="ECO:0000313" key="3">
    <source>
        <dbReference type="Proteomes" id="UP001295444"/>
    </source>
</evidence>
<gene>
    <name evidence="2" type="ORF">PECUL_23A006932</name>
</gene>
<organism evidence="2 3">
    <name type="scientific">Pelobates cultripes</name>
    <name type="common">Western spadefoot toad</name>
    <dbReference type="NCBI Taxonomy" id="61616"/>
    <lineage>
        <taxon>Eukaryota</taxon>
        <taxon>Metazoa</taxon>
        <taxon>Chordata</taxon>
        <taxon>Craniata</taxon>
        <taxon>Vertebrata</taxon>
        <taxon>Euteleostomi</taxon>
        <taxon>Amphibia</taxon>
        <taxon>Batrachia</taxon>
        <taxon>Anura</taxon>
        <taxon>Pelobatoidea</taxon>
        <taxon>Pelobatidae</taxon>
        <taxon>Pelobates</taxon>
    </lineage>
</organism>
<proteinExistence type="predicted"/>
<name>A0AAD1R7P3_PELCU</name>
<evidence type="ECO:0000313" key="2">
    <source>
        <dbReference type="EMBL" id="CAH2225511.1"/>
    </source>
</evidence>
<dbReference type="Proteomes" id="UP001295444">
    <property type="component" value="Chromosome 01"/>
</dbReference>
<feature type="region of interest" description="Disordered" evidence="1">
    <location>
        <begin position="1"/>
        <end position="47"/>
    </location>
</feature>